<sequence>MVGNPGLHDDNAILKDFKSWRPTSYDGTPDPAKAEKWLKDIEKIFDLIRCIDELKVRMATYMLVDGAWDWWKSISEGMGPITWDEFQSLFLDRYFSAAVKEKKYYELMGLRQGNMTVDQYLARFTNLS</sequence>
<dbReference type="OrthoDB" id="786614at2759"/>
<dbReference type="InParanoid" id="A0A200PS18"/>
<keyword evidence="3" id="KW-1185">Reference proteome</keyword>
<evidence type="ECO:0000313" key="2">
    <source>
        <dbReference type="EMBL" id="OVA00993.1"/>
    </source>
</evidence>
<dbReference type="InterPro" id="IPR005162">
    <property type="entry name" value="Retrotrans_gag_dom"/>
</dbReference>
<comment type="caution">
    <text evidence="2">The sequence shown here is derived from an EMBL/GenBank/DDBJ whole genome shotgun (WGS) entry which is preliminary data.</text>
</comment>
<dbReference type="OMA" id="REDARIC"/>
<accession>A0A200PS18</accession>
<dbReference type="PANTHER" id="PTHR33223">
    <property type="entry name" value="CCHC-TYPE DOMAIN-CONTAINING PROTEIN"/>
    <property type="match status" value="1"/>
</dbReference>
<feature type="domain" description="Retrotransposon gag" evidence="1">
    <location>
        <begin position="58"/>
        <end position="127"/>
    </location>
</feature>
<dbReference type="AlphaFoldDB" id="A0A200PS18"/>
<dbReference type="PANTHER" id="PTHR33223:SF11">
    <property type="entry name" value="ELEMENT PROTEIN, PUTATIVE-RELATED"/>
    <property type="match status" value="1"/>
</dbReference>
<dbReference type="Pfam" id="PF03732">
    <property type="entry name" value="Retrotrans_gag"/>
    <property type="match status" value="1"/>
</dbReference>
<gene>
    <name evidence="2" type="ORF">BVC80_855g7</name>
</gene>
<evidence type="ECO:0000313" key="3">
    <source>
        <dbReference type="Proteomes" id="UP000195402"/>
    </source>
</evidence>
<evidence type="ECO:0000259" key="1">
    <source>
        <dbReference type="Pfam" id="PF03732"/>
    </source>
</evidence>
<protein>
    <recommendedName>
        <fullName evidence="1">Retrotransposon gag domain-containing protein</fullName>
    </recommendedName>
</protein>
<organism evidence="2 3">
    <name type="scientific">Macleaya cordata</name>
    <name type="common">Five-seeded plume-poppy</name>
    <name type="synonym">Bocconia cordata</name>
    <dbReference type="NCBI Taxonomy" id="56857"/>
    <lineage>
        <taxon>Eukaryota</taxon>
        <taxon>Viridiplantae</taxon>
        <taxon>Streptophyta</taxon>
        <taxon>Embryophyta</taxon>
        <taxon>Tracheophyta</taxon>
        <taxon>Spermatophyta</taxon>
        <taxon>Magnoliopsida</taxon>
        <taxon>Ranunculales</taxon>
        <taxon>Papaveraceae</taxon>
        <taxon>Papaveroideae</taxon>
        <taxon>Macleaya</taxon>
    </lineage>
</organism>
<reference evidence="2 3" key="1">
    <citation type="journal article" date="2017" name="Mol. Plant">
        <title>The Genome of Medicinal Plant Macleaya cordata Provides New Insights into Benzylisoquinoline Alkaloids Metabolism.</title>
        <authorList>
            <person name="Liu X."/>
            <person name="Liu Y."/>
            <person name="Huang P."/>
            <person name="Ma Y."/>
            <person name="Qing Z."/>
            <person name="Tang Q."/>
            <person name="Cao H."/>
            <person name="Cheng P."/>
            <person name="Zheng Y."/>
            <person name="Yuan Z."/>
            <person name="Zhou Y."/>
            <person name="Liu J."/>
            <person name="Tang Z."/>
            <person name="Zhuo Y."/>
            <person name="Zhang Y."/>
            <person name="Yu L."/>
            <person name="Huang J."/>
            <person name="Yang P."/>
            <person name="Peng Q."/>
            <person name="Zhang J."/>
            <person name="Jiang W."/>
            <person name="Zhang Z."/>
            <person name="Lin K."/>
            <person name="Ro D.K."/>
            <person name="Chen X."/>
            <person name="Xiong X."/>
            <person name="Shang Y."/>
            <person name="Huang S."/>
            <person name="Zeng J."/>
        </authorList>
    </citation>
    <scope>NUCLEOTIDE SEQUENCE [LARGE SCALE GENOMIC DNA]</scope>
    <source>
        <strain evidence="3">cv. BLH2017</strain>
        <tissue evidence="2">Root</tissue>
    </source>
</reference>
<dbReference type="EMBL" id="MVGT01004230">
    <property type="protein sequence ID" value="OVA00993.1"/>
    <property type="molecule type" value="Genomic_DNA"/>
</dbReference>
<proteinExistence type="predicted"/>
<name>A0A200PS18_MACCD</name>
<dbReference type="Proteomes" id="UP000195402">
    <property type="component" value="Unassembled WGS sequence"/>
</dbReference>